<protein>
    <submittedName>
        <fullName evidence="1">Uncharacterized protein</fullName>
    </submittedName>
</protein>
<name>A0A7R9DZY6_9NEOP</name>
<sequence length="282" mass="31458">MKQEDNMLAFRFRADSFTYCSQGLHDGEALSLYSQDICAAHGGINTSGRDSMKRLSLYILLAGPTRQAWTSKATFIQISPGTVVPVLKKDRMDFVIQEGPRKSSPPPISSRHLTLNWRRISPMTPTHTLSSILQMNLQNSIGIYVSPNVLVAKIDTAISVSTSGVWLGIWLKDSCDSSSQHQRDTACHNHVMASGFKNWLCKQQQLSVPKRYSFSLPRDDHSYLSLNTSQSSGELRSRWHPSQLGGTISPVTRLTPGPPYHTCKWGVEQKGVITTSLIRRWG</sequence>
<evidence type="ECO:0000313" key="1">
    <source>
        <dbReference type="EMBL" id="CAD7424521.1"/>
    </source>
</evidence>
<proteinExistence type="predicted"/>
<accession>A0A7R9DZY6</accession>
<reference evidence="1" key="1">
    <citation type="submission" date="2020-11" db="EMBL/GenBank/DDBJ databases">
        <authorList>
            <person name="Tran Van P."/>
        </authorList>
    </citation>
    <scope>NUCLEOTIDE SEQUENCE</scope>
</reference>
<organism evidence="1">
    <name type="scientific">Timema monikensis</name>
    <dbReference type="NCBI Taxonomy" id="170555"/>
    <lineage>
        <taxon>Eukaryota</taxon>
        <taxon>Metazoa</taxon>
        <taxon>Ecdysozoa</taxon>
        <taxon>Arthropoda</taxon>
        <taxon>Hexapoda</taxon>
        <taxon>Insecta</taxon>
        <taxon>Pterygota</taxon>
        <taxon>Neoptera</taxon>
        <taxon>Polyneoptera</taxon>
        <taxon>Phasmatodea</taxon>
        <taxon>Timematodea</taxon>
        <taxon>Timematoidea</taxon>
        <taxon>Timematidae</taxon>
        <taxon>Timema</taxon>
    </lineage>
</organism>
<dbReference type="EMBL" id="OB792800">
    <property type="protein sequence ID" value="CAD7424521.1"/>
    <property type="molecule type" value="Genomic_DNA"/>
</dbReference>
<gene>
    <name evidence="1" type="ORF">TMSB3V08_LOCUS1464</name>
</gene>
<dbReference type="AlphaFoldDB" id="A0A7R9DZY6"/>